<keyword evidence="5" id="KW-0408">Iron</keyword>
<dbReference type="AlphaFoldDB" id="W3WJS8"/>
<evidence type="ECO:0000256" key="5">
    <source>
        <dbReference type="ARBA" id="ARBA00023004"/>
    </source>
</evidence>
<dbReference type="PANTHER" id="PTHR24305">
    <property type="entry name" value="CYTOCHROME P450"/>
    <property type="match status" value="1"/>
</dbReference>
<accession>W3WJS8</accession>
<evidence type="ECO:0000256" key="3">
    <source>
        <dbReference type="ARBA" id="ARBA00022617"/>
    </source>
</evidence>
<dbReference type="InParanoid" id="W3WJS8"/>
<proteinExistence type="inferred from homology"/>
<feature type="transmembrane region" description="Helical" evidence="6">
    <location>
        <begin position="6"/>
        <end position="29"/>
    </location>
</feature>
<protein>
    <submittedName>
        <fullName evidence="7">Uncharacterized protein</fullName>
    </submittedName>
</protein>
<evidence type="ECO:0000313" key="8">
    <source>
        <dbReference type="Proteomes" id="UP000030651"/>
    </source>
</evidence>
<dbReference type="STRING" id="1229662.W3WJS8"/>
<dbReference type="InterPro" id="IPR050121">
    <property type="entry name" value="Cytochrome_P450_monoxygenase"/>
</dbReference>
<dbReference type="GO" id="GO:0016705">
    <property type="term" value="F:oxidoreductase activity, acting on paired donors, with incorporation or reduction of molecular oxygen"/>
    <property type="evidence" value="ECO:0007669"/>
    <property type="project" value="InterPro"/>
</dbReference>
<evidence type="ECO:0000256" key="6">
    <source>
        <dbReference type="SAM" id="Phobius"/>
    </source>
</evidence>
<keyword evidence="3" id="KW-0349">Heme</keyword>
<evidence type="ECO:0000256" key="4">
    <source>
        <dbReference type="ARBA" id="ARBA00022723"/>
    </source>
</evidence>
<evidence type="ECO:0000256" key="1">
    <source>
        <dbReference type="ARBA" id="ARBA00001971"/>
    </source>
</evidence>
<dbReference type="GeneID" id="19280015"/>
<dbReference type="OrthoDB" id="1470350at2759"/>
<dbReference type="GO" id="GO:0004497">
    <property type="term" value="F:monooxygenase activity"/>
    <property type="evidence" value="ECO:0007669"/>
    <property type="project" value="InterPro"/>
</dbReference>
<dbReference type="EMBL" id="KI912122">
    <property type="protein sequence ID" value="ETS73397.1"/>
    <property type="molecule type" value="Genomic_DNA"/>
</dbReference>
<gene>
    <name evidence="7" type="ORF">PFICI_15002</name>
</gene>
<keyword evidence="6" id="KW-1133">Transmembrane helix</keyword>
<keyword evidence="6" id="KW-0472">Membrane</keyword>
<dbReference type="InterPro" id="IPR036396">
    <property type="entry name" value="Cyt_P450_sf"/>
</dbReference>
<evidence type="ECO:0000256" key="2">
    <source>
        <dbReference type="ARBA" id="ARBA00010617"/>
    </source>
</evidence>
<dbReference type="RefSeq" id="XP_007841774.1">
    <property type="nucleotide sequence ID" value="XM_007843583.1"/>
</dbReference>
<dbReference type="HOGENOM" id="CLU_001570_14_9_1"/>
<dbReference type="OMA" id="HAFSQNA"/>
<comment type="similarity">
    <text evidence="2">Belongs to the cytochrome P450 family.</text>
</comment>
<dbReference type="KEGG" id="pfy:PFICI_15002"/>
<name>W3WJS8_PESFW</name>
<sequence>MTGVFFDWGVIPIFAVAVLTLVLVIRSFYHLVLHPLAKIPGPKVYALSDIPFLFHLLRGEWPFVLKNLHDQYGPVVRYSPRDVSIITVDGWKKIYGHKNDSAKNFEKDHLLYDKPSSGHHTIMTVKNEDHKRMRRLLLHAFSETALRNQETVIKSYIDLFISRMTEKAKAKDTIDLVQWFNFTTFDLIGDLTFGEPFGCLEKETYHPWVSMIFSSVRFTVFLQLMLRYPSLQILATLLVPERVKKAHEEHW</sequence>
<dbReference type="Gene3D" id="1.10.630.10">
    <property type="entry name" value="Cytochrome P450"/>
    <property type="match status" value="1"/>
</dbReference>
<dbReference type="GO" id="GO:0020037">
    <property type="term" value="F:heme binding"/>
    <property type="evidence" value="ECO:0007669"/>
    <property type="project" value="InterPro"/>
</dbReference>
<comment type="cofactor">
    <cofactor evidence="1">
        <name>heme</name>
        <dbReference type="ChEBI" id="CHEBI:30413"/>
    </cofactor>
</comment>
<dbReference type="Pfam" id="PF00067">
    <property type="entry name" value="p450"/>
    <property type="match status" value="1"/>
</dbReference>
<dbReference type="eggNOG" id="KOG0158">
    <property type="taxonomic scope" value="Eukaryota"/>
</dbReference>
<dbReference type="SUPFAM" id="SSF48264">
    <property type="entry name" value="Cytochrome P450"/>
    <property type="match status" value="1"/>
</dbReference>
<evidence type="ECO:0000313" key="7">
    <source>
        <dbReference type="EMBL" id="ETS73397.1"/>
    </source>
</evidence>
<organism evidence="7 8">
    <name type="scientific">Pestalotiopsis fici (strain W106-1 / CGMCC3.15140)</name>
    <dbReference type="NCBI Taxonomy" id="1229662"/>
    <lineage>
        <taxon>Eukaryota</taxon>
        <taxon>Fungi</taxon>
        <taxon>Dikarya</taxon>
        <taxon>Ascomycota</taxon>
        <taxon>Pezizomycotina</taxon>
        <taxon>Sordariomycetes</taxon>
        <taxon>Xylariomycetidae</taxon>
        <taxon>Amphisphaeriales</taxon>
        <taxon>Sporocadaceae</taxon>
        <taxon>Pestalotiopsis</taxon>
    </lineage>
</organism>
<dbReference type="Proteomes" id="UP000030651">
    <property type="component" value="Unassembled WGS sequence"/>
</dbReference>
<reference evidence="8" key="1">
    <citation type="journal article" date="2015" name="BMC Genomics">
        <title>Genomic and transcriptomic analysis of the endophytic fungus Pestalotiopsis fici reveals its lifestyle and high potential for synthesis of natural products.</title>
        <authorList>
            <person name="Wang X."/>
            <person name="Zhang X."/>
            <person name="Liu L."/>
            <person name="Xiang M."/>
            <person name="Wang W."/>
            <person name="Sun X."/>
            <person name="Che Y."/>
            <person name="Guo L."/>
            <person name="Liu G."/>
            <person name="Guo L."/>
            <person name="Wang C."/>
            <person name="Yin W.B."/>
            <person name="Stadler M."/>
            <person name="Zhang X."/>
            <person name="Liu X."/>
        </authorList>
    </citation>
    <scope>NUCLEOTIDE SEQUENCE [LARGE SCALE GENOMIC DNA]</scope>
    <source>
        <strain evidence="8">W106-1 / CGMCC3.15140</strain>
    </source>
</reference>
<dbReference type="InterPro" id="IPR001128">
    <property type="entry name" value="Cyt_P450"/>
</dbReference>
<keyword evidence="6" id="KW-0812">Transmembrane</keyword>
<dbReference type="PANTHER" id="PTHR24305:SF210">
    <property type="entry name" value="CYTOCHROME P450 MONOOXYGENASE ASQL-RELATED"/>
    <property type="match status" value="1"/>
</dbReference>
<keyword evidence="4" id="KW-0479">Metal-binding</keyword>
<keyword evidence="8" id="KW-1185">Reference proteome</keyword>
<dbReference type="GO" id="GO:0005506">
    <property type="term" value="F:iron ion binding"/>
    <property type="evidence" value="ECO:0007669"/>
    <property type="project" value="InterPro"/>
</dbReference>